<dbReference type="Pfam" id="PF00753">
    <property type="entry name" value="Lactamase_B"/>
    <property type="match status" value="1"/>
</dbReference>
<dbReference type="Proteomes" id="UP000294299">
    <property type="component" value="Chromosome NFRAN"/>
</dbReference>
<evidence type="ECO:0000313" key="2">
    <source>
        <dbReference type="EMBL" id="VFJ14822.1"/>
    </source>
</evidence>
<dbReference type="AlphaFoldDB" id="A0A484IAP6"/>
<sequence length="254" mass="28397">MTKITKNVYSIEGITHPDPRGKVFPYLFIEDEDNLTLIDPGFLAQIPVLEKYLQNIGYDIKNVKRIILTHVHVDHAQAANEVKRKSGARIYSHWIESRYLAHNPPYMGPPSTQETLEKLENLGISAESLSREYGTLEVEPISVDDQVSDGDMIGSLKVIHTPGHTPGHISLYYEKDKLLLGADSIYKKVFGAEGMYISAPQVSMDPTTAIVSAQRLSRINFDKLLMAHQDAPLLEGAREAVEKLVAEYIQNLKG</sequence>
<dbReference type="InterPro" id="IPR050855">
    <property type="entry name" value="NDM-1-like"/>
</dbReference>
<dbReference type="KEGG" id="nfn:NFRAN_2500"/>
<dbReference type="InterPro" id="IPR036866">
    <property type="entry name" value="RibonucZ/Hydroxyglut_hydro"/>
</dbReference>
<evidence type="ECO:0000313" key="3">
    <source>
        <dbReference type="Proteomes" id="UP000294299"/>
    </source>
</evidence>
<protein>
    <submittedName>
        <fullName evidence="2">Putative metallo-hydrolase YflN</fullName>
        <ecNumber evidence="2">3.-.-.-</ecNumber>
    </submittedName>
</protein>
<accession>A0A484IAP6</accession>
<keyword evidence="3" id="KW-1185">Reference proteome</keyword>
<keyword evidence="2" id="KW-0378">Hydrolase</keyword>
<dbReference type="InterPro" id="IPR001279">
    <property type="entry name" value="Metallo-B-lactamas"/>
</dbReference>
<organism evidence="2 3">
    <name type="scientific">Candidatus Nitrosocosmicus franklandianus</name>
    <dbReference type="NCBI Taxonomy" id="1798806"/>
    <lineage>
        <taxon>Archaea</taxon>
        <taxon>Nitrososphaerota</taxon>
        <taxon>Nitrososphaeria</taxon>
        <taxon>Nitrososphaerales</taxon>
        <taxon>Nitrososphaeraceae</taxon>
        <taxon>Candidatus Nitrosocosmicus</taxon>
    </lineage>
</organism>
<dbReference type="GO" id="GO:0016787">
    <property type="term" value="F:hydrolase activity"/>
    <property type="evidence" value="ECO:0007669"/>
    <property type="project" value="UniProtKB-KW"/>
</dbReference>
<dbReference type="PANTHER" id="PTHR42951">
    <property type="entry name" value="METALLO-BETA-LACTAMASE DOMAIN-CONTAINING"/>
    <property type="match status" value="1"/>
</dbReference>
<name>A0A484IAP6_9ARCH</name>
<dbReference type="PANTHER" id="PTHR42951:SF15">
    <property type="entry name" value="METALLO-BETA-LACTAMASE SUPERFAMILY PROTEIN"/>
    <property type="match status" value="1"/>
</dbReference>
<dbReference type="GeneID" id="39421685"/>
<dbReference type="OrthoDB" id="197151at2157"/>
<dbReference type="SUPFAM" id="SSF56281">
    <property type="entry name" value="Metallo-hydrolase/oxidoreductase"/>
    <property type="match status" value="1"/>
</dbReference>
<dbReference type="EMBL" id="LR216287">
    <property type="protein sequence ID" value="VFJ14822.1"/>
    <property type="molecule type" value="Genomic_DNA"/>
</dbReference>
<feature type="domain" description="Metallo-beta-lactamase" evidence="1">
    <location>
        <begin position="22"/>
        <end position="228"/>
    </location>
</feature>
<dbReference type="RefSeq" id="WP_134484923.1">
    <property type="nucleotide sequence ID" value="NZ_LR216287.1"/>
</dbReference>
<reference evidence="2 3" key="1">
    <citation type="submission" date="2019-02" db="EMBL/GenBank/DDBJ databases">
        <authorList>
            <person name="Lehtovirta-Morley E L."/>
        </authorList>
    </citation>
    <scope>NUCLEOTIDE SEQUENCE [LARGE SCALE GENOMIC DNA]</scope>
    <source>
        <strain evidence="2">NFRAN1</strain>
    </source>
</reference>
<dbReference type="CDD" id="cd07721">
    <property type="entry name" value="yflN-like_MBL-fold"/>
    <property type="match status" value="1"/>
</dbReference>
<dbReference type="EC" id="3.-.-.-" evidence="2"/>
<dbReference type="Gene3D" id="3.60.15.10">
    <property type="entry name" value="Ribonuclease Z/Hydroxyacylglutathione hydrolase-like"/>
    <property type="match status" value="1"/>
</dbReference>
<proteinExistence type="predicted"/>
<dbReference type="SMART" id="SM00849">
    <property type="entry name" value="Lactamase_B"/>
    <property type="match status" value="1"/>
</dbReference>
<gene>
    <name evidence="2" type="primary">yflN</name>
    <name evidence="2" type="ORF">NFRAN_2500</name>
</gene>
<evidence type="ECO:0000259" key="1">
    <source>
        <dbReference type="SMART" id="SM00849"/>
    </source>
</evidence>